<evidence type="ECO:0000313" key="1">
    <source>
        <dbReference type="EMBL" id="RAU21673.1"/>
    </source>
</evidence>
<accession>A0A364NX90</accession>
<dbReference type="AlphaFoldDB" id="A0A364NX90"/>
<keyword evidence="1" id="KW-0547">Nucleotide-binding</keyword>
<dbReference type="EMBL" id="PGTO01000008">
    <property type="protein sequence ID" value="RAU21673.1"/>
    <property type="molecule type" value="Genomic_DNA"/>
</dbReference>
<proteinExistence type="predicted"/>
<dbReference type="SUPFAM" id="SSF55874">
    <property type="entry name" value="ATPase domain of HSP90 chaperone/DNA topoisomerase II/histidine kinase"/>
    <property type="match status" value="1"/>
</dbReference>
<dbReference type="OrthoDB" id="9813438at2"/>
<gene>
    <name evidence="1" type="ORF">CU669_11890</name>
</gene>
<sequence>MRATTIPERLMADQAKALPTKRFFVRMITRDISIEDCILDLLDNALDGASKEVARRHGSLDRENAYDGFWARIKIKDNSFCIEDNCGGIPLAEAKNYAFYFGKPDPDVNGGVPAIQTAEHSIGLYGIGMKRAIFRIGKMAKVVSSTSAGAFEVDIDVSKWEKSGEWAFDLTECKAKTPGTTITLSPLADFVNEEVNSPEFLDKVWKSIARDYSFFIQKGFKVFMGDSEVNPYQFTLREGGGFSPAYLHYTDEETGVRVTIKAGMAGPPPDEGSVDEKMKEVEYCGWYVICNDRIVIAANKNDKTVWTEGGSFPSWHPQYNGFMGLAFFESQDPALLPWTTTKRDIEVHAPVYRRALAKMRDATREWIDYTNQRKGYLEQAKAIERQATSVPIKRISEIKAISVPRFEAKPKVRMANINYSVTLDDLKAVATALGNEHMSYRDVGIETFKFYKENEVD</sequence>
<name>A0A364NX90_9PROT</name>
<dbReference type="Gene3D" id="3.30.565.10">
    <property type="entry name" value="Histidine kinase-like ATPase, C-terminal domain"/>
    <property type="match status" value="1"/>
</dbReference>
<protein>
    <submittedName>
        <fullName evidence="1">ATP-binding protein</fullName>
    </submittedName>
</protein>
<dbReference type="GO" id="GO:0005524">
    <property type="term" value="F:ATP binding"/>
    <property type="evidence" value="ECO:0007669"/>
    <property type="project" value="UniProtKB-KW"/>
</dbReference>
<dbReference type="Pfam" id="PF13589">
    <property type="entry name" value="HATPase_c_3"/>
    <property type="match status" value="1"/>
</dbReference>
<keyword evidence="2" id="KW-1185">Reference proteome</keyword>
<organism evidence="1 2">
    <name type="scientific">Paramagnetospirillum kuznetsovii</name>
    <dbReference type="NCBI Taxonomy" id="2053833"/>
    <lineage>
        <taxon>Bacteria</taxon>
        <taxon>Pseudomonadati</taxon>
        <taxon>Pseudomonadota</taxon>
        <taxon>Alphaproteobacteria</taxon>
        <taxon>Rhodospirillales</taxon>
        <taxon>Magnetospirillaceae</taxon>
        <taxon>Paramagnetospirillum</taxon>
    </lineage>
</organism>
<dbReference type="Proteomes" id="UP000251075">
    <property type="component" value="Unassembled WGS sequence"/>
</dbReference>
<comment type="caution">
    <text evidence="1">The sequence shown here is derived from an EMBL/GenBank/DDBJ whole genome shotgun (WGS) entry which is preliminary data.</text>
</comment>
<keyword evidence="1" id="KW-0067">ATP-binding</keyword>
<dbReference type="InterPro" id="IPR036890">
    <property type="entry name" value="HATPase_C_sf"/>
</dbReference>
<evidence type="ECO:0000313" key="2">
    <source>
        <dbReference type="Proteomes" id="UP000251075"/>
    </source>
</evidence>
<reference evidence="1 2" key="1">
    <citation type="submission" date="2017-11" db="EMBL/GenBank/DDBJ databases">
        <title>Draft genome sequence of magnetotactic bacterium Magnetospirillum kuznetsovii LBB-42.</title>
        <authorList>
            <person name="Grouzdev D.S."/>
            <person name="Rysina M.S."/>
            <person name="Baslerov R.V."/>
            <person name="Koziaeva V."/>
        </authorList>
    </citation>
    <scope>NUCLEOTIDE SEQUENCE [LARGE SCALE GENOMIC DNA]</scope>
    <source>
        <strain evidence="1 2">LBB-42</strain>
    </source>
</reference>